<gene>
    <name evidence="1" type="ORF">BIY41_10295</name>
</gene>
<name>A0AAX0I5K2_XANCG</name>
<comment type="caution">
    <text evidence="1">The sequence shown here is derived from an EMBL/GenBank/DDBJ whole genome shotgun (WGS) entry which is preliminary data.</text>
</comment>
<dbReference type="EMBL" id="MKCQ01000028">
    <property type="protein sequence ID" value="OEY98735.1"/>
    <property type="molecule type" value="Genomic_DNA"/>
</dbReference>
<protein>
    <submittedName>
        <fullName evidence="1">Uncharacterized protein</fullName>
    </submittedName>
</protein>
<dbReference type="Proteomes" id="UP000175852">
    <property type="component" value="Unassembled WGS sequence"/>
</dbReference>
<organism evidence="1 2">
    <name type="scientific">Xanthomonas campestris pv. glycines</name>
    <dbReference type="NCBI Taxonomy" id="473421"/>
    <lineage>
        <taxon>Bacteria</taxon>
        <taxon>Pseudomonadati</taxon>
        <taxon>Pseudomonadota</taxon>
        <taxon>Gammaproteobacteria</taxon>
        <taxon>Lysobacterales</taxon>
        <taxon>Lysobacteraceae</taxon>
        <taxon>Xanthomonas</taxon>
    </lineage>
</organism>
<reference evidence="1 2" key="1">
    <citation type="submission" date="2016-09" db="EMBL/GenBank/DDBJ databases">
        <authorList>
            <person name="Wen S.-F."/>
            <person name="Lo A.-C."/>
            <person name="Lin C.-J."/>
            <person name="Tseng T.-T."/>
        </authorList>
    </citation>
    <scope>NUCLEOTIDE SEQUENCE [LARGE SCALE GENOMIC DNA]</scope>
    <source>
        <strain evidence="1 2">12609</strain>
    </source>
</reference>
<evidence type="ECO:0000313" key="2">
    <source>
        <dbReference type="Proteomes" id="UP000175852"/>
    </source>
</evidence>
<sequence>MAKRIVNAGLQPSWLTFTLCEQGLAFKPFSLSLMKEIGKRAQILLWPIDVELIFNAYVAKF</sequence>
<proteinExistence type="predicted"/>
<accession>A0AAX0I5K2</accession>
<evidence type="ECO:0000313" key="1">
    <source>
        <dbReference type="EMBL" id="OEY98735.1"/>
    </source>
</evidence>
<dbReference type="AlphaFoldDB" id="A0AAX0I5K2"/>